<dbReference type="OrthoDB" id="10260017at2759"/>
<keyword evidence="3" id="KW-1185">Reference proteome</keyword>
<evidence type="ECO:0000256" key="1">
    <source>
        <dbReference type="ARBA" id="ARBA00006547"/>
    </source>
</evidence>
<dbReference type="SUPFAM" id="SSF54001">
    <property type="entry name" value="Cysteine proteinases"/>
    <property type="match status" value="1"/>
</dbReference>
<proteinExistence type="inferred from homology"/>
<comment type="caution">
    <text evidence="2">The sequence shown here is derived from an EMBL/GenBank/DDBJ whole genome shotgun (WGS) entry which is preliminary data.</text>
</comment>
<dbReference type="GO" id="GO:0016407">
    <property type="term" value="F:acetyltransferase activity"/>
    <property type="evidence" value="ECO:0007669"/>
    <property type="project" value="InterPro"/>
</dbReference>
<dbReference type="Pfam" id="PF00797">
    <property type="entry name" value="Acetyltransf_2"/>
    <property type="match status" value="1"/>
</dbReference>
<accession>A0A8T9BV19</accession>
<dbReference type="PANTHER" id="PTHR11786:SF0">
    <property type="entry name" value="ARYLAMINE N-ACETYLTRANSFERASE 4-RELATED"/>
    <property type="match status" value="1"/>
</dbReference>
<dbReference type="InterPro" id="IPR053710">
    <property type="entry name" value="Arylamine_NAT_domain_sf"/>
</dbReference>
<comment type="similarity">
    <text evidence="1">Belongs to the arylamine N-acetyltransferase family.</text>
</comment>
<evidence type="ECO:0000313" key="2">
    <source>
        <dbReference type="EMBL" id="TVY60680.1"/>
    </source>
</evidence>
<dbReference type="PANTHER" id="PTHR11786">
    <property type="entry name" value="N-HYDROXYARYLAMINE O-ACETYLTRANSFERASE"/>
    <property type="match status" value="1"/>
</dbReference>
<dbReference type="Proteomes" id="UP000469558">
    <property type="component" value="Unassembled WGS sequence"/>
</dbReference>
<sequence>MASAYSPAQIQQYESHVALPTRFRQSSNPLLDPAYLTALHVHQLAAIPYENLILHYSATHAVSLEPQTLFKKMVTDARGRGGYCMENSILFHHILQALGFKVYMAGVRIRPRAGGVPDGKYTGWVHIVNIVTLADKSRYMLDVGFGGDGATKPLPLVAGHVTQNLGTQEIRLMQEPLPHSSQPDQLHVSSPTTSQSFTRLEFLTFGKWIYQYRNSQTQNWNSFYAFPELEFFARDFEIMSYYTSTSLSERNFQTRTVLVIRFLKGERENEGIVGKVMMVDGKLKRNDGGKTSLVMVCENEAQRIQALKEHFGIRLTDEEVGSVRGRNVELVGR</sequence>
<protein>
    <submittedName>
        <fullName evidence="2">Arylamine N-acetyltransferase</fullName>
    </submittedName>
</protein>
<dbReference type="InterPro" id="IPR001447">
    <property type="entry name" value="Arylamine_N-AcTrfase"/>
</dbReference>
<organism evidence="2 3">
    <name type="scientific">Lachnellula suecica</name>
    <dbReference type="NCBI Taxonomy" id="602035"/>
    <lineage>
        <taxon>Eukaryota</taxon>
        <taxon>Fungi</taxon>
        <taxon>Dikarya</taxon>
        <taxon>Ascomycota</taxon>
        <taxon>Pezizomycotina</taxon>
        <taxon>Leotiomycetes</taxon>
        <taxon>Helotiales</taxon>
        <taxon>Lachnaceae</taxon>
        <taxon>Lachnellula</taxon>
    </lineage>
</organism>
<gene>
    <name evidence="2" type="primary">NAT2_0</name>
    <name evidence="2" type="ORF">LSUE1_G009654</name>
</gene>
<evidence type="ECO:0000313" key="3">
    <source>
        <dbReference type="Proteomes" id="UP000469558"/>
    </source>
</evidence>
<dbReference type="Gene3D" id="3.30.2140.20">
    <property type="match status" value="1"/>
</dbReference>
<name>A0A8T9BV19_9HELO</name>
<dbReference type="EMBL" id="QGMK01002187">
    <property type="protein sequence ID" value="TVY60680.1"/>
    <property type="molecule type" value="Genomic_DNA"/>
</dbReference>
<reference evidence="2 3" key="1">
    <citation type="submission" date="2018-05" db="EMBL/GenBank/DDBJ databases">
        <title>Genome sequencing and assembly of the regulated plant pathogen Lachnellula willkommii and related sister species for the development of diagnostic species identification markers.</title>
        <authorList>
            <person name="Giroux E."/>
            <person name="Bilodeau G."/>
        </authorList>
    </citation>
    <scope>NUCLEOTIDE SEQUENCE [LARGE SCALE GENOMIC DNA]</scope>
    <source>
        <strain evidence="2 3">CBS 268.59</strain>
    </source>
</reference>
<dbReference type="InterPro" id="IPR038765">
    <property type="entry name" value="Papain-like_cys_pep_sf"/>
</dbReference>
<dbReference type="AlphaFoldDB" id="A0A8T9BV19"/>